<feature type="domain" description="Helicase Helix-turn-helix" evidence="1">
    <location>
        <begin position="253"/>
        <end position="341"/>
    </location>
</feature>
<evidence type="ECO:0000259" key="1">
    <source>
        <dbReference type="Pfam" id="PF14493"/>
    </source>
</evidence>
<dbReference type="EMBL" id="CP041666">
    <property type="protein sequence ID" value="QDP40495.1"/>
    <property type="molecule type" value="Genomic_DNA"/>
</dbReference>
<dbReference type="Proteomes" id="UP000315215">
    <property type="component" value="Chromosome"/>
</dbReference>
<dbReference type="InterPro" id="IPR036388">
    <property type="entry name" value="WH-like_DNA-bd_sf"/>
</dbReference>
<protein>
    <recommendedName>
        <fullName evidence="1">Helicase Helix-turn-helix domain-containing protein</fullName>
    </recommendedName>
</protein>
<dbReference type="RefSeq" id="WP_143894125.1">
    <property type="nucleotide sequence ID" value="NZ_CP041666.1"/>
</dbReference>
<evidence type="ECO:0000313" key="2">
    <source>
        <dbReference type="EMBL" id="QDP40495.1"/>
    </source>
</evidence>
<dbReference type="Pfam" id="PF14493">
    <property type="entry name" value="HTH_40"/>
    <property type="match status" value="1"/>
</dbReference>
<dbReference type="InterPro" id="IPR029491">
    <property type="entry name" value="Helicase_HTH"/>
</dbReference>
<dbReference type="OrthoDB" id="2354672at2"/>
<sequence>MSAILLDGISKMNQERSISGLYHILSGKRSAQTLQDAHLFKLTGFFGICKSLPRERFDQKISQLVEHHYISPSNHDTYTSYFLTSKGMQILVDNQLRFLMDKAEGLTYEDITEPFFQRILLGIQTFSNVLNGENTFIPIIDSPAISRWVKRFYIKNKTNVEEVASLLYEELQSILEELPEREATIFVDRLSGYKDYGQTLEQLGDFYQLDVFDIQVILIIITHHMIKKVQEGDFPLLRSFLPEVSDRAFLTQSAQRTKAYLDQGLRIEEIARIRRLKTNTIEDHVVEIIHAVPNMSLGRFIDESDMDTIKETIHDTESRRLRDIKQVLDNRYSYFQIRLAMAVIESQTEEF</sequence>
<gene>
    <name evidence="2" type="ORF">FN924_10035</name>
</gene>
<evidence type="ECO:0000313" key="3">
    <source>
        <dbReference type="Proteomes" id="UP000315215"/>
    </source>
</evidence>
<accession>A0A516KGH3</accession>
<dbReference type="Gene3D" id="1.10.10.10">
    <property type="entry name" value="Winged helix-like DNA-binding domain superfamily/Winged helix DNA-binding domain"/>
    <property type="match status" value="1"/>
</dbReference>
<organism evidence="2 3">
    <name type="scientific">Radiobacillus deserti</name>
    <dbReference type="NCBI Taxonomy" id="2594883"/>
    <lineage>
        <taxon>Bacteria</taxon>
        <taxon>Bacillati</taxon>
        <taxon>Bacillota</taxon>
        <taxon>Bacilli</taxon>
        <taxon>Bacillales</taxon>
        <taxon>Bacillaceae</taxon>
        <taxon>Radiobacillus</taxon>
    </lineage>
</organism>
<proteinExistence type="predicted"/>
<name>A0A516KGH3_9BACI</name>
<reference evidence="2 3" key="1">
    <citation type="submission" date="2019-07" db="EMBL/GenBank/DDBJ databases">
        <authorList>
            <person name="Li J."/>
        </authorList>
    </citation>
    <scope>NUCLEOTIDE SEQUENCE [LARGE SCALE GENOMIC DNA]</scope>
    <source>
        <strain evidence="2 3">TKL69</strain>
    </source>
</reference>
<dbReference type="AlphaFoldDB" id="A0A516KGH3"/>
<dbReference type="KEGG" id="aqt:FN924_10035"/>
<dbReference type="PIRSF" id="PIRSF021350">
    <property type="entry name" value="UCP021350"/>
    <property type="match status" value="1"/>
</dbReference>
<keyword evidence="3" id="KW-1185">Reference proteome</keyword>
<dbReference type="Gene3D" id="1.10.10.1390">
    <property type="entry name" value="ATP-dependent DNA helicase RecQ"/>
    <property type="match status" value="1"/>
</dbReference>
<dbReference type="InterPro" id="IPR008308">
    <property type="entry name" value="YpbB-like"/>
</dbReference>
<dbReference type="InterPro" id="IPR013324">
    <property type="entry name" value="RNA_pol_sigma_r3/r4-like"/>
</dbReference>
<dbReference type="SUPFAM" id="SSF88659">
    <property type="entry name" value="Sigma3 and sigma4 domains of RNA polymerase sigma factors"/>
    <property type="match status" value="1"/>
</dbReference>